<dbReference type="Pfam" id="PF07027">
    <property type="entry name" value="DUF1318"/>
    <property type="match status" value="1"/>
</dbReference>
<evidence type="ECO:0000313" key="1">
    <source>
        <dbReference type="EMBL" id="PIV63964.1"/>
    </source>
</evidence>
<reference evidence="2" key="1">
    <citation type="submission" date="2017-09" db="EMBL/GenBank/DDBJ databases">
        <title>Depth-based differentiation of microbial function through sediment-hosted aquifers and enrichment of novel symbionts in the deep terrestrial subsurface.</title>
        <authorList>
            <person name="Probst A.J."/>
            <person name="Ladd B."/>
            <person name="Jarett J.K."/>
            <person name="Geller-Mcgrath D.E."/>
            <person name="Sieber C.M.K."/>
            <person name="Emerson J.B."/>
            <person name="Anantharaman K."/>
            <person name="Thomas B.C."/>
            <person name="Malmstrom R."/>
            <person name="Stieglmeier M."/>
            <person name="Klingl A."/>
            <person name="Woyke T."/>
            <person name="Ryan C.M."/>
            <person name="Banfield J.F."/>
        </authorList>
    </citation>
    <scope>NUCLEOTIDE SEQUENCE [LARGE SCALE GENOMIC DNA]</scope>
</reference>
<organism evidence="1 2">
    <name type="scientific">bacterium (Candidatus Ratteibacteria) CG01_land_8_20_14_3_00_40_19</name>
    <dbReference type="NCBI Taxonomy" id="2014290"/>
    <lineage>
        <taxon>Bacteria</taxon>
        <taxon>Candidatus Ratteibacteria</taxon>
    </lineage>
</organism>
<dbReference type="Proteomes" id="UP000228886">
    <property type="component" value="Unassembled WGS sequence"/>
</dbReference>
<accession>A0A2M7E8C7</accession>
<dbReference type="EMBL" id="PETL01000221">
    <property type="protein sequence ID" value="PIV63964.1"/>
    <property type="molecule type" value="Genomic_DNA"/>
</dbReference>
<dbReference type="InterPro" id="IPR008309">
    <property type="entry name" value="YdbL"/>
</dbReference>
<sequence>MKKFLSIIPGIAIIFLLINCATVNVYVTFPQEKIKDAAIDIENQLEEGGKSFNFNPFASGLLYAETITPELKVHTPEIEKALASRKARFPQIKEYKRQGVIGENNEGLLEIRGNAEIQVQRLVKEENKDRMTIYQTLVQQNNMSPGQLKVIQEQFAATRRKRAKKGEWIQLPDGDWTQKG</sequence>
<name>A0A2M7E8C7_9BACT</name>
<evidence type="ECO:0000313" key="2">
    <source>
        <dbReference type="Proteomes" id="UP000228886"/>
    </source>
</evidence>
<gene>
    <name evidence="1" type="ORF">COS11_04560</name>
</gene>
<evidence type="ECO:0008006" key="3">
    <source>
        <dbReference type="Google" id="ProtNLM"/>
    </source>
</evidence>
<proteinExistence type="predicted"/>
<comment type="caution">
    <text evidence="1">The sequence shown here is derived from an EMBL/GenBank/DDBJ whole genome shotgun (WGS) entry which is preliminary data.</text>
</comment>
<protein>
    <recommendedName>
        <fullName evidence="3">DUF1318 domain-containing protein</fullName>
    </recommendedName>
</protein>
<dbReference type="AlphaFoldDB" id="A0A2M7E8C7"/>